<dbReference type="AlphaFoldDB" id="A0A2D3UXH9"/>
<keyword evidence="3" id="KW-1185">Reference proteome</keyword>
<dbReference type="Pfam" id="PF09424">
    <property type="entry name" value="YqeY"/>
    <property type="match status" value="1"/>
</dbReference>
<dbReference type="OrthoDB" id="538640at2759"/>
<dbReference type="Proteomes" id="UP000225277">
    <property type="component" value="Unassembled WGS sequence"/>
</dbReference>
<dbReference type="InterPro" id="IPR019004">
    <property type="entry name" value="YqeY/Aim41"/>
</dbReference>
<dbReference type="SUPFAM" id="SSF89095">
    <property type="entry name" value="GatB/YqeY motif"/>
    <property type="match status" value="1"/>
</dbReference>
<dbReference type="EMBL" id="FJUY01000004">
    <property type="protein sequence ID" value="CZT17870.1"/>
    <property type="molecule type" value="Genomic_DNA"/>
</dbReference>
<keyword evidence="1" id="KW-0496">Mitochondrion</keyword>
<evidence type="ECO:0000313" key="2">
    <source>
        <dbReference type="EMBL" id="CZT17870.1"/>
    </source>
</evidence>
<proteinExistence type="inferred from homology"/>
<dbReference type="Gene3D" id="1.10.10.410">
    <property type="match status" value="1"/>
</dbReference>
<accession>A0A2D3UXH9</accession>
<dbReference type="GO" id="GO:0016884">
    <property type="term" value="F:carbon-nitrogen ligase activity, with glutamine as amido-N-donor"/>
    <property type="evidence" value="ECO:0007669"/>
    <property type="project" value="UniProtKB-UniRule"/>
</dbReference>
<protein>
    <recommendedName>
        <fullName evidence="1">Altered inheritance of mitochondria protein 41</fullName>
    </recommendedName>
</protein>
<dbReference type="Gene3D" id="1.10.1510.10">
    <property type="entry name" value="Uncharacterised protein YqeY/AIM41 PF09424, N-terminal domain"/>
    <property type="match status" value="1"/>
</dbReference>
<dbReference type="PANTHER" id="PTHR28055:SF1">
    <property type="entry name" value="ALTERED INHERITANCE OF MITOCHONDRIA PROTEIN 41, MITOCHONDRIAL"/>
    <property type="match status" value="1"/>
</dbReference>
<comment type="subcellular location">
    <subcellularLocation>
        <location evidence="1">Mitochondrion</location>
    </subcellularLocation>
</comment>
<comment type="similarity">
    <text evidence="1">Belongs to the AIM41 family.</text>
</comment>
<name>A0A2D3UXH9_9PEZI</name>
<gene>
    <name evidence="1" type="primary">AIM41</name>
    <name evidence="2" type="ORF">RCC_03706</name>
</gene>
<dbReference type="InterPro" id="IPR042184">
    <property type="entry name" value="YqeY/Aim41_N"/>
</dbReference>
<dbReference type="STRING" id="112498.A0A2D3UXH9"/>
<sequence>MSLNITRSLARSRMIPFLPTRNVCLQCRRTYATPVPPTPPAPPLLLKLKGDLKTAMKAKDTNRLNVLRTLLAEVANSAKTSNPIKSDLQLLSILRKRAAAAKNAGEEAKAAGREDLVEKENQQAAVMEEYAGSVETLSEEQIREAVIAVVDGVQGGSGSNMGQVLKKVIGPGGSLEGKPVDRAEVARIVKQVLGQ</sequence>
<reference evidence="2 3" key="1">
    <citation type="submission" date="2016-03" db="EMBL/GenBank/DDBJ databases">
        <authorList>
            <person name="Ploux O."/>
        </authorList>
    </citation>
    <scope>NUCLEOTIDE SEQUENCE [LARGE SCALE GENOMIC DNA]</scope>
    <source>
        <strain evidence="2 3">URUG2</strain>
    </source>
</reference>
<dbReference type="InterPro" id="IPR003789">
    <property type="entry name" value="Asn/Gln_tRNA_amidoTrase-B-like"/>
</dbReference>
<organism evidence="2 3">
    <name type="scientific">Ramularia collo-cygni</name>
    <dbReference type="NCBI Taxonomy" id="112498"/>
    <lineage>
        <taxon>Eukaryota</taxon>
        <taxon>Fungi</taxon>
        <taxon>Dikarya</taxon>
        <taxon>Ascomycota</taxon>
        <taxon>Pezizomycotina</taxon>
        <taxon>Dothideomycetes</taxon>
        <taxon>Dothideomycetidae</taxon>
        <taxon>Mycosphaerellales</taxon>
        <taxon>Mycosphaerellaceae</taxon>
        <taxon>Ramularia</taxon>
    </lineage>
</organism>
<dbReference type="PANTHER" id="PTHR28055">
    <property type="entry name" value="ALTERED INHERITANCE OF MITOCHONDRIA PROTEIN 41, MITOCHONDRIAL"/>
    <property type="match status" value="1"/>
</dbReference>
<dbReference type="GO" id="GO:0005739">
    <property type="term" value="C:mitochondrion"/>
    <property type="evidence" value="ECO:0007669"/>
    <property type="project" value="UniProtKB-SubCell"/>
</dbReference>
<evidence type="ECO:0000256" key="1">
    <source>
        <dbReference type="RuleBase" id="RU365099"/>
    </source>
</evidence>
<dbReference type="InterPro" id="IPR023168">
    <property type="entry name" value="GatB_Yqey_C_2"/>
</dbReference>
<evidence type="ECO:0000313" key="3">
    <source>
        <dbReference type="Proteomes" id="UP000225277"/>
    </source>
</evidence>